<organism evidence="1">
    <name type="scientific">Lotus japonicus</name>
    <name type="common">Lotus corniculatus var. japonicus</name>
    <dbReference type="NCBI Taxonomy" id="34305"/>
    <lineage>
        <taxon>Eukaryota</taxon>
        <taxon>Viridiplantae</taxon>
        <taxon>Streptophyta</taxon>
        <taxon>Embryophyta</taxon>
        <taxon>Tracheophyta</taxon>
        <taxon>Spermatophyta</taxon>
        <taxon>Magnoliopsida</taxon>
        <taxon>eudicotyledons</taxon>
        <taxon>Gunneridae</taxon>
        <taxon>Pentapetalae</taxon>
        <taxon>rosids</taxon>
        <taxon>fabids</taxon>
        <taxon>Fabales</taxon>
        <taxon>Fabaceae</taxon>
        <taxon>Papilionoideae</taxon>
        <taxon>50 kb inversion clade</taxon>
        <taxon>NPAAA clade</taxon>
        <taxon>Hologalegina</taxon>
        <taxon>robinioid clade</taxon>
        <taxon>Loteae</taxon>
        <taxon>Lotus</taxon>
    </lineage>
</organism>
<reference evidence="1" key="1">
    <citation type="submission" date="2012-05" db="EMBL/GenBank/DDBJ databases">
        <authorList>
            <person name="Krishnakumar V."/>
            <person name="Cheung F."/>
            <person name="Xiao Y."/>
            <person name="Chan A."/>
            <person name="Moskal W.A."/>
            <person name="Town C.D."/>
        </authorList>
    </citation>
    <scope>NUCLEOTIDE SEQUENCE</scope>
</reference>
<dbReference type="AlphaFoldDB" id="I3STL2"/>
<name>I3STL2_LOTJA</name>
<proteinExistence type="evidence at transcript level"/>
<sequence>MPPSRSNHHCPCSVFPLHESHHQNPSRHLFPPISGELRSEKEGQFLEAFDHLFPNPKSDHCLEFQ</sequence>
<accession>I3STL2</accession>
<protein>
    <submittedName>
        <fullName evidence="1">Uncharacterized protein</fullName>
    </submittedName>
</protein>
<evidence type="ECO:0000313" key="1">
    <source>
        <dbReference type="EMBL" id="AFK43604.1"/>
    </source>
</evidence>
<dbReference type="EMBL" id="BT143810">
    <property type="protein sequence ID" value="AFK43604.1"/>
    <property type="molecule type" value="mRNA"/>
</dbReference>